<feature type="transmembrane region" description="Helical" evidence="15">
    <location>
        <begin position="211"/>
        <end position="236"/>
    </location>
</feature>
<evidence type="ECO:0000256" key="12">
    <source>
        <dbReference type="ARBA" id="ARBA00023288"/>
    </source>
</evidence>
<evidence type="ECO:0000256" key="14">
    <source>
        <dbReference type="PROSITE-ProRule" id="PRU01356"/>
    </source>
</evidence>
<organism evidence="18 19">
    <name type="scientific">Penicillium malachiteum</name>
    <dbReference type="NCBI Taxonomy" id="1324776"/>
    <lineage>
        <taxon>Eukaryota</taxon>
        <taxon>Fungi</taxon>
        <taxon>Dikarya</taxon>
        <taxon>Ascomycota</taxon>
        <taxon>Pezizomycotina</taxon>
        <taxon>Eurotiomycetes</taxon>
        <taxon>Eurotiomycetidae</taxon>
        <taxon>Eurotiales</taxon>
        <taxon>Aspergillaceae</taxon>
        <taxon>Penicillium</taxon>
    </lineage>
</organism>
<keyword evidence="19" id="KW-1185">Reference proteome</keyword>
<evidence type="ECO:0000256" key="5">
    <source>
        <dbReference type="ARBA" id="ARBA00022525"/>
    </source>
</evidence>
<feature type="transmembrane region" description="Helical" evidence="15">
    <location>
        <begin position="256"/>
        <end position="279"/>
    </location>
</feature>
<feature type="disulfide bond" evidence="14">
    <location>
        <begin position="36"/>
        <end position="67"/>
    </location>
</feature>
<evidence type="ECO:0000313" key="19">
    <source>
        <dbReference type="Proteomes" id="UP001215712"/>
    </source>
</evidence>
<evidence type="ECO:0000256" key="10">
    <source>
        <dbReference type="ARBA" id="ARBA00023136"/>
    </source>
</evidence>
<dbReference type="SMART" id="SM00747">
    <property type="entry name" value="CFEM"/>
    <property type="match status" value="1"/>
</dbReference>
<dbReference type="PROSITE" id="PS51257">
    <property type="entry name" value="PROKAR_LIPOPROTEIN"/>
    <property type="match status" value="1"/>
</dbReference>
<keyword evidence="7 15" id="KW-0812">Transmembrane</keyword>
<keyword evidence="10 15" id="KW-0472">Membrane</keyword>
<feature type="transmembrane region" description="Helical" evidence="15">
    <location>
        <begin position="330"/>
        <end position="348"/>
    </location>
</feature>
<keyword evidence="8 16" id="KW-0732">Signal</keyword>
<evidence type="ECO:0000256" key="2">
    <source>
        <dbReference type="ARBA" id="ARBA00004589"/>
    </source>
</evidence>
<dbReference type="InterPro" id="IPR049326">
    <property type="entry name" value="Rhodopsin_dom_fungi"/>
</dbReference>
<evidence type="ECO:0000259" key="17">
    <source>
        <dbReference type="PROSITE" id="PS52012"/>
    </source>
</evidence>
<dbReference type="PANTHER" id="PTHR33048:SF143">
    <property type="entry name" value="EXTRACELLULAR MEMBRANE PROTEIN CFEM DOMAIN-CONTAINING PROTEIN-RELATED"/>
    <property type="match status" value="1"/>
</dbReference>
<dbReference type="GO" id="GO:0098552">
    <property type="term" value="C:side of membrane"/>
    <property type="evidence" value="ECO:0007669"/>
    <property type="project" value="UniProtKB-KW"/>
</dbReference>
<feature type="disulfide bond" evidence="14">
    <location>
        <begin position="32"/>
        <end position="72"/>
    </location>
</feature>
<comment type="caution">
    <text evidence="18">The sequence shown here is derived from an EMBL/GenBank/DDBJ whole genome shotgun (WGS) entry which is preliminary data.</text>
</comment>
<feature type="domain" description="CFEM" evidence="17">
    <location>
        <begin position="4"/>
        <end position="115"/>
    </location>
</feature>
<comment type="subcellular location">
    <subcellularLocation>
        <location evidence="2">Membrane</location>
        <topology evidence="2">Lipid-anchor</topology>
        <topology evidence="2">GPI-anchor</topology>
    </subcellularLocation>
    <subcellularLocation>
        <location evidence="1">Membrane</location>
        <topology evidence="1">Multi-pass membrane protein</topology>
    </subcellularLocation>
    <subcellularLocation>
        <location evidence="3">Secreted</location>
    </subcellularLocation>
</comment>
<comment type="caution">
    <text evidence="14">Lacks conserved residue(s) required for the propagation of feature annotation.</text>
</comment>
<comment type="similarity">
    <text evidence="4">Belongs to the RBT5 family.</text>
</comment>
<evidence type="ECO:0000256" key="4">
    <source>
        <dbReference type="ARBA" id="ARBA00010031"/>
    </source>
</evidence>
<evidence type="ECO:0000256" key="13">
    <source>
        <dbReference type="ARBA" id="ARBA00038359"/>
    </source>
</evidence>
<feature type="transmembrane region" description="Helical" evidence="15">
    <location>
        <begin position="291"/>
        <end position="310"/>
    </location>
</feature>
<gene>
    <name evidence="18" type="ORF">N7493_005811</name>
</gene>
<dbReference type="AlphaFoldDB" id="A0AAD6HLS4"/>
<proteinExistence type="inferred from homology"/>
<evidence type="ECO:0000256" key="11">
    <source>
        <dbReference type="ARBA" id="ARBA00023157"/>
    </source>
</evidence>
<evidence type="ECO:0000313" key="18">
    <source>
        <dbReference type="EMBL" id="KAJ5726784.1"/>
    </source>
</evidence>
<evidence type="ECO:0000256" key="8">
    <source>
        <dbReference type="ARBA" id="ARBA00022729"/>
    </source>
</evidence>
<dbReference type="InterPro" id="IPR052337">
    <property type="entry name" value="SAT4-like"/>
</dbReference>
<reference evidence="18" key="2">
    <citation type="submission" date="2023-01" db="EMBL/GenBank/DDBJ databases">
        <authorList>
            <person name="Petersen C."/>
        </authorList>
    </citation>
    <scope>NUCLEOTIDE SEQUENCE</scope>
    <source>
        <strain evidence="18">IBT 17514</strain>
    </source>
</reference>
<comment type="similarity">
    <text evidence="13">Belongs to the SAT4 family.</text>
</comment>
<feature type="transmembrane region" description="Helical" evidence="15">
    <location>
        <begin position="100"/>
        <end position="120"/>
    </location>
</feature>
<feature type="disulfide bond" evidence="14">
    <location>
        <begin position="55"/>
        <end position="88"/>
    </location>
</feature>
<keyword evidence="6" id="KW-0325">Glycoprotein</keyword>
<evidence type="ECO:0000256" key="7">
    <source>
        <dbReference type="ARBA" id="ARBA00022692"/>
    </source>
</evidence>
<accession>A0AAD6HLS4</accession>
<feature type="chain" id="PRO_5042248717" description="CFEM domain-containing protein" evidence="16">
    <location>
        <begin position="25"/>
        <end position="406"/>
    </location>
</feature>
<reference evidence="18" key="1">
    <citation type="journal article" date="2023" name="IMA Fungus">
        <title>Comparative genomic study of the Penicillium genus elucidates a diverse pangenome and 15 lateral gene transfer events.</title>
        <authorList>
            <person name="Petersen C."/>
            <person name="Sorensen T."/>
            <person name="Nielsen M.R."/>
            <person name="Sondergaard T.E."/>
            <person name="Sorensen J.L."/>
            <person name="Fitzpatrick D.A."/>
            <person name="Frisvad J.C."/>
            <person name="Nielsen K.L."/>
        </authorList>
    </citation>
    <scope>NUCLEOTIDE SEQUENCE</scope>
    <source>
        <strain evidence="18">IBT 17514</strain>
    </source>
</reference>
<evidence type="ECO:0000256" key="1">
    <source>
        <dbReference type="ARBA" id="ARBA00004141"/>
    </source>
</evidence>
<dbReference type="PANTHER" id="PTHR33048">
    <property type="entry name" value="PTH11-LIKE INTEGRAL MEMBRANE PROTEIN (AFU_ORTHOLOGUE AFUA_5G11245)"/>
    <property type="match status" value="1"/>
</dbReference>
<dbReference type="EMBL" id="JAQJAN010000007">
    <property type="protein sequence ID" value="KAJ5726784.1"/>
    <property type="molecule type" value="Genomic_DNA"/>
</dbReference>
<evidence type="ECO:0000256" key="3">
    <source>
        <dbReference type="ARBA" id="ARBA00004613"/>
    </source>
</evidence>
<dbReference type="InterPro" id="IPR008427">
    <property type="entry name" value="Extracellular_membr_CFEM_dom"/>
</dbReference>
<evidence type="ECO:0000256" key="6">
    <source>
        <dbReference type="ARBA" id="ARBA00022622"/>
    </source>
</evidence>
<keyword evidence="5" id="KW-0964">Secreted</keyword>
<keyword evidence="6" id="KW-0336">GPI-anchor</keyword>
<sequence>MVLFRSWALFIPLLIALLAGLACADSQTLPSCTENCLEELVPKSTCSSTNETCICTNVNLQAELTICVSANCTMKEALTASNVTHTGCGDPVRDDTSLSIVVPAAGMSIFVLLLVLRLYARLVVAQMEMGLDDWATIFLGCCAVPVNVGSITLGKAGLGKDIWTLEFNKITRILYVRLDALHHLRRPRQDLLPSILSPNFPSDRTRRIIKLSIAVTVAYGLAFLFVFAFQCSPVSYNWNSWDGTHEGSCVQTNAMVVTAAALNIVLDVWVIALPIPQVLKLQASITTKLQVVFMFSVGFLITGVGIYRAVMLKMFANSTNPTWDDAAGGYWSVIEIDVAIFCLCMPALRSLLGRLIPSVFGTTRDASNMHTSSQKKIRASVSGRDTSFVDLVAMDHLDDAKLRPDT</sequence>
<dbReference type="Pfam" id="PF05730">
    <property type="entry name" value="CFEM"/>
    <property type="match status" value="1"/>
</dbReference>
<keyword evidence="11 14" id="KW-1015">Disulfide bond</keyword>
<dbReference type="GO" id="GO:0005576">
    <property type="term" value="C:extracellular region"/>
    <property type="evidence" value="ECO:0007669"/>
    <property type="project" value="UniProtKB-SubCell"/>
</dbReference>
<dbReference type="Pfam" id="PF20684">
    <property type="entry name" value="Fung_rhodopsin"/>
    <property type="match status" value="1"/>
</dbReference>
<evidence type="ECO:0000256" key="9">
    <source>
        <dbReference type="ARBA" id="ARBA00022989"/>
    </source>
</evidence>
<dbReference type="PROSITE" id="PS52012">
    <property type="entry name" value="CFEM"/>
    <property type="match status" value="1"/>
</dbReference>
<protein>
    <recommendedName>
        <fullName evidence="17">CFEM domain-containing protein</fullName>
    </recommendedName>
</protein>
<evidence type="ECO:0000256" key="15">
    <source>
        <dbReference type="SAM" id="Phobius"/>
    </source>
</evidence>
<keyword evidence="9 15" id="KW-1133">Transmembrane helix</keyword>
<keyword evidence="12" id="KW-0449">Lipoprotein</keyword>
<name>A0AAD6HLS4_9EURO</name>
<feature type="disulfide bond" evidence="14">
    <location>
        <begin position="46"/>
        <end position="53"/>
    </location>
</feature>
<evidence type="ECO:0000256" key="16">
    <source>
        <dbReference type="SAM" id="SignalP"/>
    </source>
</evidence>
<feature type="signal peptide" evidence="16">
    <location>
        <begin position="1"/>
        <end position="24"/>
    </location>
</feature>
<dbReference type="Proteomes" id="UP001215712">
    <property type="component" value="Unassembled WGS sequence"/>
</dbReference>